<keyword evidence="1" id="KW-0472">Membrane</keyword>
<reference evidence="2" key="1">
    <citation type="submission" date="2019-05" db="EMBL/GenBank/DDBJ databases">
        <title>Metatranscriptomic reconstruction reveals RNA viruses with the potential to shape carbon cycling in soil.</title>
        <authorList>
            <person name="Starr E.P."/>
            <person name="Nuccio E."/>
            <person name="Pett-Ridge J."/>
            <person name="Banfield J.F."/>
            <person name="Firestone M.K."/>
        </authorList>
    </citation>
    <scope>NUCLEOTIDE SEQUENCE</scope>
    <source>
        <strain evidence="2">H3_Bulk_41_scaffold_384</strain>
    </source>
</reference>
<feature type="transmembrane region" description="Helical" evidence="1">
    <location>
        <begin position="6"/>
        <end position="29"/>
    </location>
</feature>
<evidence type="ECO:0000313" key="2">
    <source>
        <dbReference type="EMBL" id="QDH91147.1"/>
    </source>
</evidence>
<protein>
    <submittedName>
        <fullName evidence="2">Uncharacterized protein</fullName>
    </submittedName>
</protein>
<proteinExistence type="predicted"/>
<name>A0A514DC11_9VIRU</name>
<keyword evidence="1" id="KW-1133">Transmembrane helix</keyword>
<keyword evidence="1" id="KW-0812">Transmembrane</keyword>
<accession>A0A514DC11</accession>
<dbReference type="EMBL" id="MN036039">
    <property type="protein sequence ID" value="QDH91147.1"/>
    <property type="molecule type" value="Genomic_RNA"/>
</dbReference>
<gene>
    <name evidence="2" type="ORF">H3Bulk41384_000002</name>
</gene>
<organism evidence="2">
    <name type="scientific">Leviviridae sp</name>
    <dbReference type="NCBI Taxonomy" id="2027243"/>
    <lineage>
        <taxon>Viruses</taxon>
        <taxon>Riboviria</taxon>
        <taxon>Orthornavirae</taxon>
        <taxon>Lenarviricota</taxon>
        <taxon>Leviviricetes</taxon>
        <taxon>Norzivirales</taxon>
        <taxon>Fiersviridae</taxon>
    </lineage>
</organism>
<evidence type="ECO:0000256" key="1">
    <source>
        <dbReference type="SAM" id="Phobius"/>
    </source>
</evidence>
<sequence length="68" mass="7348">MLIVGNSAMIIVACVVVTVVALTVIYLTLSYKHLLVIRDLLTTVPRIKSSFARHSKESVAVEDPASHG</sequence>